<comment type="caution">
    <text evidence="1">The sequence shown here is derived from an EMBL/GenBank/DDBJ whole genome shotgun (WGS) entry which is preliminary data.</text>
</comment>
<dbReference type="Proteomes" id="UP000624709">
    <property type="component" value="Unassembled WGS sequence"/>
</dbReference>
<evidence type="ECO:0000313" key="1">
    <source>
        <dbReference type="EMBL" id="GIE71670.1"/>
    </source>
</evidence>
<evidence type="ECO:0000313" key="2">
    <source>
        <dbReference type="Proteomes" id="UP000624709"/>
    </source>
</evidence>
<protein>
    <submittedName>
        <fullName evidence="1">Uncharacterized protein</fullName>
    </submittedName>
</protein>
<dbReference type="EMBL" id="BOMS01000131">
    <property type="protein sequence ID" value="GIE71670.1"/>
    <property type="molecule type" value="Genomic_DNA"/>
</dbReference>
<gene>
    <name evidence="1" type="ORF">Apa02nite_077780</name>
</gene>
<proteinExistence type="predicted"/>
<keyword evidence="2" id="KW-1185">Reference proteome</keyword>
<name>A0ABQ4BM17_9ACTN</name>
<sequence>MIPIMVTYRLLRQTSRSCRFAKVTVEVAPASETEVDVTATVDEDRRREAVLGARWALRDAAPAKVTVTDVVTTEIDTGTGDVYEATARAVWEALSAVPYVGFSDPLMVTAWLGDMVGQRLLDVTGARYRGEGPPHAWLHFEHAVAVGLHGRGDTLLLAKEYPYPAYDETRAGPASRPDVLAGFVGGRLVDGAIILGHEGEAVCAGLVLRFDRGDLVIGSLGDEWVLAVDTAPEALSPHWTTQPFVRGPGG</sequence>
<organism evidence="1 2">
    <name type="scientific">Actinoplanes palleronii</name>
    <dbReference type="NCBI Taxonomy" id="113570"/>
    <lineage>
        <taxon>Bacteria</taxon>
        <taxon>Bacillati</taxon>
        <taxon>Actinomycetota</taxon>
        <taxon>Actinomycetes</taxon>
        <taxon>Micromonosporales</taxon>
        <taxon>Micromonosporaceae</taxon>
        <taxon>Actinoplanes</taxon>
    </lineage>
</organism>
<reference evidence="1 2" key="1">
    <citation type="submission" date="2021-01" db="EMBL/GenBank/DDBJ databases">
        <title>Whole genome shotgun sequence of Actinoplanes palleronii NBRC 14916.</title>
        <authorList>
            <person name="Komaki H."/>
            <person name="Tamura T."/>
        </authorList>
    </citation>
    <scope>NUCLEOTIDE SEQUENCE [LARGE SCALE GENOMIC DNA]</scope>
    <source>
        <strain evidence="1 2">NBRC 14916</strain>
    </source>
</reference>
<accession>A0ABQ4BM17</accession>